<proteinExistence type="predicted"/>
<feature type="coiled-coil region" evidence="1">
    <location>
        <begin position="291"/>
        <end position="361"/>
    </location>
</feature>
<sequence>MRVLRLQTITKGQSNPVCATPGYPGMLLDRISTLETLDGEDVTVLREIAALAMPKYSSVAKLYRQTPLKSIVEDPAQHEAASSITSGREWSVLDARLRLLESQHERHQTRDDVSFMDEIDSEIHQATSNLRNMHRQSLEQRRPPISGIAETKKRRGHQGHSQLQEESEYDDEEAEETFAVPSQAKDAVCQVDMHAMADAATQCDVYTMNRGVQCISDDSTEQTLRTNLQEAVDRAKRAETRAVQLTAEKSASSLDHDAMAKELKEVQGAVALLKQLAATDREKLTAKVDECDEAKAALAESMRRVESLQVQIQAKDEADSRVREVATAAQAKQDEELKYTLEDAYAKYAAKEKEVSSLRHEAFLKGSELDKVVHRHQEELSRREKEWKVQEVLVQRQFRMSLHEAEMEFRLKQSESILKLKQLTQAYQLQGVDKKLAQIEESCQHSIREHQATIEELEEALDAARSHTTALETELHQARDVAKAVEDLQRQLSEATATLQVKNIMLDDQAQQIMALRRDNDAHRRDHEDLQEQIRDLEQALDESLVRQHDMERDIHRVQANADKLDQWEALQDELDAKVHALEYIEKEMHSMRKTITKQDEIARERLEALQDEVRGDRVLLRRYNSLVAARSSNQSGPSNRPSP</sequence>
<feature type="compositionally biased region" description="Acidic residues" evidence="2">
    <location>
        <begin position="165"/>
        <end position="174"/>
    </location>
</feature>
<comment type="caution">
    <text evidence="3">The sequence shown here is derived from an EMBL/GenBank/DDBJ whole genome shotgun (WGS) entry which is preliminary data.</text>
</comment>
<feature type="region of interest" description="Disordered" evidence="2">
    <location>
        <begin position="136"/>
        <end position="174"/>
    </location>
</feature>
<accession>A0A3R6ZVA7</accession>
<evidence type="ECO:0000313" key="3">
    <source>
        <dbReference type="EMBL" id="RHY33575.1"/>
    </source>
</evidence>
<dbReference type="Proteomes" id="UP000285060">
    <property type="component" value="Unassembled WGS sequence"/>
</dbReference>
<dbReference type="EMBL" id="QUSY01000069">
    <property type="protein sequence ID" value="RHY33575.1"/>
    <property type="molecule type" value="Genomic_DNA"/>
</dbReference>
<name>A0A3R6ZVA7_9STRA</name>
<dbReference type="AlphaFoldDB" id="A0A3R6ZVA7"/>
<evidence type="ECO:0000256" key="2">
    <source>
        <dbReference type="SAM" id="MobiDB-lite"/>
    </source>
</evidence>
<evidence type="ECO:0000313" key="4">
    <source>
        <dbReference type="Proteomes" id="UP000285060"/>
    </source>
</evidence>
<protein>
    <submittedName>
        <fullName evidence="3">Uncharacterized protein</fullName>
    </submittedName>
</protein>
<keyword evidence="1" id="KW-0175">Coiled coil</keyword>
<reference evidence="3 4" key="1">
    <citation type="submission" date="2018-08" db="EMBL/GenBank/DDBJ databases">
        <title>Aphanomyces genome sequencing and annotation.</title>
        <authorList>
            <person name="Minardi D."/>
            <person name="Oidtmann B."/>
            <person name="Van Der Giezen M."/>
            <person name="Studholme D.J."/>
        </authorList>
    </citation>
    <scope>NUCLEOTIDE SEQUENCE [LARGE SCALE GENOMIC DNA]</scope>
    <source>
        <strain evidence="3 4">NJM0002</strain>
    </source>
</reference>
<feature type="coiled-coil region" evidence="1">
    <location>
        <begin position="440"/>
        <end position="554"/>
    </location>
</feature>
<gene>
    <name evidence="3" type="ORF">DYB32_001543</name>
</gene>
<feature type="coiled-coil region" evidence="1">
    <location>
        <begin position="221"/>
        <end position="248"/>
    </location>
</feature>
<organism evidence="3 4">
    <name type="scientific">Aphanomyces invadans</name>
    <dbReference type="NCBI Taxonomy" id="157072"/>
    <lineage>
        <taxon>Eukaryota</taxon>
        <taxon>Sar</taxon>
        <taxon>Stramenopiles</taxon>
        <taxon>Oomycota</taxon>
        <taxon>Saprolegniomycetes</taxon>
        <taxon>Saprolegniales</taxon>
        <taxon>Verrucalvaceae</taxon>
        <taxon>Aphanomyces</taxon>
    </lineage>
</organism>
<dbReference type="VEuPathDB" id="FungiDB:H310_00952"/>
<keyword evidence="4" id="KW-1185">Reference proteome</keyword>
<evidence type="ECO:0000256" key="1">
    <source>
        <dbReference type="SAM" id="Coils"/>
    </source>
</evidence>